<feature type="non-terminal residue" evidence="2">
    <location>
        <position position="1"/>
    </location>
</feature>
<protein>
    <submittedName>
        <fullName evidence="2">Uncharacterized protein</fullName>
    </submittedName>
</protein>
<proteinExistence type="predicted"/>
<gene>
    <name evidence="2" type="ORF">NMOB1V02_LOCUS12168</name>
</gene>
<evidence type="ECO:0000313" key="2">
    <source>
        <dbReference type="EMBL" id="CAD7284563.1"/>
    </source>
</evidence>
<feature type="compositionally biased region" description="Pro residues" evidence="1">
    <location>
        <begin position="37"/>
        <end position="57"/>
    </location>
</feature>
<feature type="region of interest" description="Disordered" evidence="1">
    <location>
        <begin position="34"/>
        <end position="80"/>
    </location>
</feature>
<sequence>MLSRVPSQIGKQSQKSIAVLSALSLQVGPKNFVIGPPSWPPSQSPVSPPSPRKPPPSAATESVDSLKTSGPLTKPRNSPSIADALPIATRKPAVIRMNCLRRYVGILRFGEGMRGQMPSGLTFRNSCVQNFSQCCCMRVEAEFGRGFLPSGSVQRRANNEPQHITTLTATMAIHSSSVDSPGSQPQTDGFDTSLGPRRLHQERANDDFDNVSSEPIVMATSTSEVSLAFGSSEPFPRLPDQNSDLVENGLQLKRTFSVGLLHVDAEDVVVRIQQPDLQQSRSQSAEGSNSRTETLFFNPEMMNQFRGMQDGEILVEDIRQPSFGSKSK</sequence>
<evidence type="ECO:0000256" key="1">
    <source>
        <dbReference type="SAM" id="MobiDB-lite"/>
    </source>
</evidence>
<reference evidence="2" key="1">
    <citation type="submission" date="2020-11" db="EMBL/GenBank/DDBJ databases">
        <authorList>
            <person name="Tran Van P."/>
        </authorList>
    </citation>
    <scope>NUCLEOTIDE SEQUENCE</scope>
</reference>
<keyword evidence="3" id="KW-1185">Reference proteome</keyword>
<organism evidence="2">
    <name type="scientific">Notodromas monacha</name>
    <dbReference type="NCBI Taxonomy" id="399045"/>
    <lineage>
        <taxon>Eukaryota</taxon>
        <taxon>Metazoa</taxon>
        <taxon>Ecdysozoa</taxon>
        <taxon>Arthropoda</taxon>
        <taxon>Crustacea</taxon>
        <taxon>Oligostraca</taxon>
        <taxon>Ostracoda</taxon>
        <taxon>Podocopa</taxon>
        <taxon>Podocopida</taxon>
        <taxon>Cypridocopina</taxon>
        <taxon>Cypridoidea</taxon>
        <taxon>Cyprididae</taxon>
        <taxon>Notodromas</taxon>
    </lineage>
</organism>
<feature type="region of interest" description="Disordered" evidence="1">
    <location>
        <begin position="274"/>
        <end position="293"/>
    </location>
</feature>
<evidence type="ECO:0000313" key="3">
    <source>
        <dbReference type="Proteomes" id="UP000678499"/>
    </source>
</evidence>
<dbReference type="AlphaFoldDB" id="A0A7R9C253"/>
<dbReference type="EMBL" id="OA890755">
    <property type="protein sequence ID" value="CAD7284563.1"/>
    <property type="molecule type" value="Genomic_DNA"/>
</dbReference>
<feature type="region of interest" description="Disordered" evidence="1">
    <location>
        <begin position="176"/>
        <end position="196"/>
    </location>
</feature>
<name>A0A7R9C253_9CRUS</name>
<dbReference type="Proteomes" id="UP000678499">
    <property type="component" value="Unassembled WGS sequence"/>
</dbReference>
<feature type="compositionally biased region" description="Polar residues" evidence="1">
    <location>
        <begin position="176"/>
        <end position="190"/>
    </location>
</feature>
<feature type="compositionally biased region" description="Polar residues" evidence="1">
    <location>
        <begin position="59"/>
        <end position="80"/>
    </location>
</feature>
<dbReference type="EMBL" id="CAJPEX010008718">
    <property type="protein sequence ID" value="CAG0924715.1"/>
    <property type="molecule type" value="Genomic_DNA"/>
</dbReference>
<feature type="compositionally biased region" description="Polar residues" evidence="1">
    <location>
        <begin position="275"/>
        <end position="293"/>
    </location>
</feature>
<accession>A0A7R9C253</accession>